<organism evidence="3">
    <name type="scientific">viral metagenome</name>
    <dbReference type="NCBI Taxonomy" id="1070528"/>
    <lineage>
        <taxon>unclassified sequences</taxon>
        <taxon>metagenomes</taxon>
        <taxon>organismal metagenomes</taxon>
    </lineage>
</organism>
<protein>
    <submittedName>
        <fullName evidence="3">Uncharacterized protein</fullName>
    </submittedName>
</protein>
<feature type="compositionally biased region" description="Polar residues" evidence="2">
    <location>
        <begin position="46"/>
        <end position="55"/>
    </location>
</feature>
<name>A0A6C0ACQ6_9ZZZZ</name>
<feature type="coiled-coil region" evidence="1">
    <location>
        <begin position="69"/>
        <end position="96"/>
    </location>
</feature>
<sequence>MPDKRKNKKITKSKEIVLTLPIKIDSLQNKETEDKSSHKQVKKTSSDNNIFTLGTNSSSDDNYEVDANMRELLVKLEDKENIIRSLKEELKIYKSSGKITFHGQKKVKKVDFRIEKLDGKIDLKEDYLCWWCHHHVTDDPVFLPDRYNNKTYYVTGIFCSFPCAAKYNACTLDDYRISERYTFLKQMYNETYNNNKEVKLAEDWRFLKKHGGYMSIEEFRAKSHSDVSDCSVIYPPMYFSNPTLVEVATSGIHAPSEDKLVLKRSKPLPRNNNTLMDSMGLILERKS</sequence>
<dbReference type="EMBL" id="MN740543">
    <property type="protein sequence ID" value="QHS77223.1"/>
    <property type="molecule type" value="Genomic_DNA"/>
</dbReference>
<evidence type="ECO:0000256" key="1">
    <source>
        <dbReference type="SAM" id="Coils"/>
    </source>
</evidence>
<keyword evidence="1" id="KW-0175">Coiled coil</keyword>
<evidence type="ECO:0000256" key="2">
    <source>
        <dbReference type="SAM" id="MobiDB-lite"/>
    </source>
</evidence>
<reference evidence="3" key="1">
    <citation type="journal article" date="2020" name="Nature">
        <title>Giant virus diversity and host interactions through global metagenomics.</title>
        <authorList>
            <person name="Schulz F."/>
            <person name="Roux S."/>
            <person name="Paez-Espino D."/>
            <person name="Jungbluth S."/>
            <person name="Walsh D.A."/>
            <person name="Denef V.J."/>
            <person name="McMahon K.D."/>
            <person name="Konstantinidis K.T."/>
            <person name="Eloe-Fadrosh E.A."/>
            <person name="Kyrpides N.C."/>
            <person name="Woyke T."/>
        </authorList>
    </citation>
    <scope>NUCLEOTIDE SEQUENCE</scope>
    <source>
        <strain evidence="3">GVMAG-S-1004661-13</strain>
    </source>
</reference>
<dbReference type="AlphaFoldDB" id="A0A6C0ACQ6"/>
<accession>A0A6C0ACQ6</accession>
<proteinExistence type="predicted"/>
<feature type="region of interest" description="Disordered" evidence="2">
    <location>
        <begin position="29"/>
        <end position="55"/>
    </location>
</feature>
<evidence type="ECO:0000313" key="3">
    <source>
        <dbReference type="EMBL" id="QHS77223.1"/>
    </source>
</evidence>